<organism evidence="2 3">
    <name type="scientific">Capsicum annuum</name>
    <name type="common">Capsicum pepper</name>
    <dbReference type="NCBI Taxonomy" id="4072"/>
    <lineage>
        <taxon>Eukaryota</taxon>
        <taxon>Viridiplantae</taxon>
        <taxon>Streptophyta</taxon>
        <taxon>Embryophyta</taxon>
        <taxon>Tracheophyta</taxon>
        <taxon>Spermatophyta</taxon>
        <taxon>Magnoliopsida</taxon>
        <taxon>eudicotyledons</taxon>
        <taxon>Gunneridae</taxon>
        <taxon>Pentapetalae</taxon>
        <taxon>asterids</taxon>
        <taxon>lamiids</taxon>
        <taxon>Solanales</taxon>
        <taxon>Solanaceae</taxon>
        <taxon>Solanoideae</taxon>
        <taxon>Capsiceae</taxon>
        <taxon>Capsicum</taxon>
    </lineage>
</organism>
<dbReference type="STRING" id="4072.A0A2G2Y499"/>
<dbReference type="InterPro" id="IPR007201">
    <property type="entry name" value="Mei2-like_Rrm_C"/>
</dbReference>
<evidence type="ECO:0000259" key="1">
    <source>
        <dbReference type="Pfam" id="PF04059"/>
    </source>
</evidence>
<keyword evidence="3" id="KW-1185">Reference proteome</keyword>
<dbReference type="EMBL" id="AYRZ02000012">
    <property type="protein sequence ID" value="PHT64586.1"/>
    <property type="molecule type" value="Genomic_DNA"/>
</dbReference>
<dbReference type="GO" id="GO:1990904">
    <property type="term" value="C:ribonucleoprotein complex"/>
    <property type="evidence" value="ECO:0000318"/>
    <property type="project" value="GO_Central"/>
</dbReference>
<comment type="caution">
    <text evidence="2">The sequence shown here is derived from an EMBL/GenBank/DDBJ whole genome shotgun (WGS) entry which is preliminary data.</text>
</comment>
<reference evidence="2 3" key="1">
    <citation type="journal article" date="2014" name="Nat. Genet.">
        <title>Genome sequence of the hot pepper provides insights into the evolution of pungency in Capsicum species.</title>
        <authorList>
            <person name="Kim S."/>
            <person name="Park M."/>
            <person name="Yeom S.I."/>
            <person name="Kim Y.M."/>
            <person name="Lee J.M."/>
            <person name="Lee H.A."/>
            <person name="Seo E."/>
            <person name="Choi J."/>
            <person name="Cheong K."/>
            <person name="Kim K.T."/>
            <person name="Jung K."/>
            <person name="Lee G.W."/>
            <person name="Oh S.K."/>
            <person name="Bae C."/>
            <person name="Kim S.B."/>
            <person name="Lee H.Y."/>
            <person name="Kim S.Y."/>
            <person name="Kim M.S."/>
            <person name="Kang B.C."/>
            <person name="Jo Y.D."/>
            <person name="Yang H.B."/>
            <person name="Jeong H.J."/>
            <person name="Kang W.H."/>
            <person name="Kwon J.K."/>
            <person name="Shin C."/>
            <person name="Lim J.Y."/>
            <person name="Park J.H."/>
            <person name="Huh J.H."/>
            <person name="Kim J.S."/>
            <person name="Kim B.D."/>
            <person name="Cohen O."/>
            <person name="Paran I."/>
            <person name="Suh M.C."/>
            <person name="Lee S.B."/>
            <person name="Kim Y.K."/>
            <person name="Shin Y."/>
            <person name="Noh S.J."/>
            <person name="Park J."/>
            <person name="Seo Y.S."/>
            <person name="Kwon S.Y."/>
            <person name="Kim H.A."/>
            <person name="Park J.M."/>
            <person name="Kim H.J."/>
            <person name="Choi S.B."/>
            <person name="Bosland P.W."/>
            <person name="Reeves G."/>
            <person name="Jo S.H."/>
            <person name="Lee B.W."/>
            <person name="Cho H.T."/>
            <person name="Choi H.S."/>
            <person name="Lee M.S."/>
            <person name="Yu Y."/>
            <person name="Do Choi Y."/>
            <person name="Park B.S."/>
            <person name="van Deynze A."/>
            <person name="Ashrafi H."/>
            <person name="Hill T."/>
            <person name="Kim W.T."/>
            <person name="Pai H.S."/>
            <person name="Ahn H.K."/>
            <person name="Yeam I."/>
            <person name="Giovannoni J.J."/>
            <person name="Rose J.K."/>
            <person name="Sorensen I."/>
            <person name="Lee S.J."/>
            <person name="Kim R.W."/>
            <person name="Choi I.Y."/>
            <person name="Choi B.S."/>
            <person name="Lim J.S."/>
            <person name="Lee Y.H."/>
            <person name="Choi D."/>
        </authorList>
    </citation>
    <scope>NUCLEOTIDE SEQUENCE [LARGE SCALE GENOMIC DNA]</scope>
    <source>
        <strain evidence="3">cv. CM334</strain>
    </source>
</reference>
<accession>A0A2G2Y499</accession>
<dbReference type="AlphaFoldDB" id="A0A2G2Y499"/>
<evidence type="ECO:0000313" key="3">
    <source>
        <dbReference type="Proteomes" id="UP000222542"/>
    </source>
</evidence>
<dbReference type="Gramene" id="PHT64586">
    <property type="protein sequence ID" value="PHT64586"/>
    <property type="gene ID" value="T459_29011"/>
</dbReference>
<name>A0A2G2Y499_CAPAN</name>
<sequence>MAASGCVHHKTLNPKAEEFIPTLHAIDLVPSLPHQIFHPVGNELVVYQPPPSVPVQGNEIVPYQQQPAPPVLPLLTYFPQPFYWICYKDVHVQPCYQQQVEVLSLPERSDHQEEPVNEVFLRKTWRRCGKRGAKRLPLPPRLVGAATAGEKTWKLRGCFMRKPHQEAGSISSYKATPLVKEGPILSSNLTTVMIRNIPNQFRTKNNVGYAFVNFTSVCAAAEIRKVLRNFKWHGVMTPAGIYSSRKICEVTSARIQGKEHLVKHFSGSNFVCETDEYLPVVFSPPRNGSTRLTKPRTIGKRAAVP</sequence>
<proteinExistence type="predicted"/>
<protein>
    <recommendedName>
        <fullName evidence="1">Mei2-like C-terminal RNA recognition motif domain-containing protein</fullName>
    </recommendedName>
</protein>
<gene>
    <name evidence="2" type="ORF">T459_29011</name>
</gene>
<dbReference type="Proteomes" id="UP000222542">
    <property type="component" value="Unassembled WGS sequence"/>
</dbReference>
<reference evidence="2 3" key="2">
    <citation type="journal article" date="2017" name="Genome Biol.">
        <title>New reference genome sequences of hot pepper reveal the massive evolution of plant disease-resistance genes by retroduplication.</title>
        <authorList>
            <person name="Kim S."/>
            <person name="Park J."/>
            <person name="Yeom S.I."/>
            <person name="Kim Y.M."/>
            <person name="Seo E."/>
            <person name="Kim K.T."/>
            <person name="Kim M.S."/>
            <person name="Lee J.M."/>
            <person name="Cheong K."/>
            <person name="Shin H.S."/>
            <person name="Kim S.B."/>
            <person name="Han K."/>
            <person name="Lee J."/>
            <person name="Park M."/>
            <person name="Lee H.A."/>
            <person name="Lee H.Y."/>
            <person name="Lee Y."/>
            <person name="Oh S."/>
            <person name="Lee J.H."/>
            <person name="Choi E."/>
            <person name="Choi E."/>
            <person name="Lee S.E."/>
            <person name="Jeon J."/>
            <person name="Kim H."/>
            <person name="Choi G."/>
            <person name="Song H."/>
            <person name="Lee J."/>
            <person name="Lee S.C."/>
            <person name="Kwon J.K."/>
            <person name="Lee H.Y."/>
            <person name="Koo N."/>
            <person name="Hong Y."/>
            <person name="Kim R.W."/>
            <person name="Kang W.H."/>
            <person name="Huh J.H."/>
            <person name="Kang B.C."/>
            <person name="Yang T.J."/>
            <person name="Lee Y.H."/>
            <person name="Bennetzen J.L."/>
            <person name="Choi D."/>
        </authorList>
    </citation>
    <scope>NUCLEOTIDE SEQUENCE [LARGE SCALE GENOMIC DNA]</scope>
    <source>
        <strain evidence="3">cv. CM334</strain>
    </source>
</reference>
<dbReference type="GO" id="GO:0003723">
    <property type="term" value="F:RNA binding"/>
    <property type="evidence" value="ECO:0000318"/>
    <property type="project" value="GO_Central"/>
</dbReference>
<dbReference type="OMA" id="ICDTDEY"/>
<dbReference type="Pfam" id="PF04059">
    <property type="entry name" value="RRM_2"/>
    <property type="match status" value="1"/>
</dbReference>
<evidence type="ECO:0000313" key="2">
    <source>
        <dbReference type="EMBL" id="PHT64586.1"/>
    </source>
</evidence>
<feature type="domain" description="Mei2-like C-terminal RNA recognition motif" evidence="1">
    <location>
        <begin position="201"/>
        <end position="265"/>
    </location>
</feature>